<evidence type="ECO:0000313" key="4">
    <source>
        <dbReference type="Proteomes" id="UP000018208"/>
    </source>
</evidence>
<dbReference type="EMBL" id="AUWU02000007">
    <property type="protein sequence ID" value="KAH0571256.1"/>
    <property type="molecule type" value="Genomic_DNA"/>
</dbReference>
<evidence type="ECO:0000256" key="1">
    <source>
        <dbReference type="SAM" id="Coils"/>
    </source>
</evidence>
<proteinExistence type="predicted"/>
<dbReference type="EMBL" id="KI546073">
    <property type="protein sequence ID" value="EST46665.1"/>
    <property type="molecule type" value="Genomic_DNA"/>
</dbReference>
<keyword evidence="1" id="KW-0175">Coiled coil</keyword>
<name>V6LQ14_9EUKA</name>
<gene>
    <name evidence="2" type="ORF">SS50377_13470</name>
    <name evidence="3" type="ORF">SS50377_27557</name>
</gene>
<evidence type="ECO:0000313" key="2">
    <source>
        <dbReference type="EMBL" id="EST46665.1"/>
    </source>
</evidence>
<feature type="coiled-coil region" evidence="1">
    <location>
        <begin position="248"/>
        <end position="310"/>
    </location>
</feature>
<protein>
    <submittedName>
        <fullName evidence="2">Uncharacterized protein</fullName>
    </submittedName>
</protein>
<dbReference type="Proteomes" id="UP000018208">
    <property type="component" value="Unassembled WGS sequence"/>
</dbReference>
<evidence type="ECO:0000313" key="3">
    <source>
        <dbReference type="EMBL" id="KAH0571256.1"/>
    </source>
</evidence>
<organism evidence="2">
    <name type="scientific">Spironucleus salmonicida</name>
    <dbReference type="NCBI Taxonomy" id="348837"/>
    <lineage>
        <taxon>Eukaryota</taxon>
        <taxon>Metamonada</taxon>
        <taxon>Diplomonadida</taxon>
        <taxon>Hexamitidae</taxon>
        <taxon>Hexamitinae</taxon>
        <taxon>Spironucleus</taxon>
    </lineage>
</organism>
<sequence length="406" mass="47892">MHIFINDPKLQVTKSYGKKYKNTVSFMANSMSANVIIEKDISSIMANYILQLYTESSDLIVLHANPEMKLISSSQIIEAIDIAREKLKNPDYRFSITLQAHQIQPLDDLFNPGNKNINNLKEIQFKNDQPFINQLKAVQQCINMRIFLNLKIFELVETKNGLQWEITKVNTIRIYSLDSNEIQQVPGQISSKFNYFVSINQTNDKQLSHTFELLSQLNDTKVDVQKEQLQRNVIVEEKIYQIANQDQLIDQQQEIDILKEKLNIERSNKQRLARELEESRQKVILLDRSQKQLTEQNEALRNDLYNEREKVKYKLTKFKKMEEENIQFHQNEELNGMEYNAHKDQQSKLIQQLRCDNLDVHKQLTTAKENITDLKENLQWTEDNYQSQRQIITELKAQLNQILVMK</sequence>
<dbReference type="VEuPathDB" id="GiardiaDB:SS50377_27557"/>
<reference evidence="2 3" key="1">
    <citation type="journal article" date="2014" name="PLoS Genet.">
        <title>The Genome of Spironucleus salmonicida Highlights a Fish Pathogen Adapted to Fluctuating Environments.</title>
        <authorList>
            <person name="Xu F."/>
            <person name="Jerlstrom-Hultqvist J."/>
            <person name="Einarsson E."/>
            <person name="Astvaldsson A."/>
            <person name="Svard S.G."/>
            <person name="Andersson J.O."/>
        </authorList>
    </citation>
    <scope>NUCLEOTIDE SEQUENCE</scope>
    <source>
        <strain evidence="3">ATCC 50377</strain>
    </source>
</reference>
<keyword evidence="4" id="KW-1185">Reference proteome</keyword>
<reference evidence="3" key="2">
    <citation type="submission" date="2020-12" db="EMBL/GenBank/DDBJ databases">
        <title>New Spironucleus salmonicida genome in near-complete chromosomes.</title>
        <authorList>
            <person name="Xu F."/>
            <person name="Kurt Z."/>
            <person name="Jimenez-Gonzalez A."/>
            <person name="Astvaldsson A."/>
            <person name="Andersson J.O."/>
            <person name="Svard S.G."/>
        </authorList>
    </citation>
    <scope>NUCLEOTIDE SEQUENCE</scope>
    <source>
        <strain evidence="3">ATCC 50377</strain>
    </source>
</reference>
<dbReference type="AlphaFoldDB" id="V6LQ14"/>
<accession>V6LQ14</accession>